<evidence type="ECO:0000313" key="1">
    <source>
        <dbReference type="EMBL" id="CAB4883842.1"/>
    </source>
</evidence>
<proteinExistence type="predicted"/>
<gene>
    <name evidence="1" type="ORF">UFOPK3376_01851</name>
</gene>
<organism evidence="1">
    <name type="scientific">freshwater metagenome</name>
    <dbReference type="NCBI Taxonomy" id="449393"/>
    <lineage>
        <taxon>unclassified sequences</taxon>
        <taxon>metagenomes</taxon>
        <taxon>ecological metagenomes</taxon>
    </lineage>
</organism>
<dbReference type="EMBL" id="CAFBLP010000047">
    <property type="protein sequence ID" value="CAB4883842.1"/>
    <property type="molecule type" value="Genomic_DNA"/>
</dbReference>
<sequence length="385" mass="42509">MVTPIGPILAADETFAHQIAETFANVASSDPSWTEKVCAMAMARDGSLQLGFGLGKYTNRNVMDGYAAISRGVEQVTVRSSRRLAPDPLTTTVGPIHYDVIEPLRVVRFRLEPNGCQPIAFDWTFEAVVPPVNEERSWRRSGYRLATDLVRYHQTGVCSGWVQIDGERHEITPDTWVSTRDHSWGVRYDVGLPPTDLEPGGGIPAGVGFQMIWCPVLMQRPDGSRYALHLHYTWHRLGTHGQKMVTAGVEYPDGVVDQIVDIVPTLRFDPANRRLLGGELDCRMADGSARPLTIEVLDDTGVQLGAGLYFGFGGHHHGEWRGELHVDGERIADCSTPEMARALHQIRDTVVRVHDPVGGAMGWGNCQPIACGPWPELGLADENWM</sequence>
<dbReference type="AlphaFoldDB" id="A0A6J7EK13"/>
<reference evidence="1" key="1">
    <citation type="submission" date="2020-05" db="EMBL/GenBank/DDBJ databases">
        <authorList>
            <person name="Chiriac C."/>
            <person name="Salcher M."/>
            <person name="Ghai R."/>
            <person name="Kavagutti S V."/>
        </authorList>
    </citation>
    <scope>NUCLEOTIDE SEQUENCE</scope>
</reference>
<protein>
    <submittedName>
        <fullName evidence="1">Unannotated protein</fullName>
    </submittedName>
</protein>
<accession>A0A6J7EK13</accession>
<name>A0A6J7EK13_9ZZZZ</name>